<feature type="non-terminal residue" evidence="3">
    <location>
        <position position="123"/>
    </location>
</feature>
<evidence type="ECO:0000313" key="3">
    <source>
        <dbReference type="EMBL" id="NXF62116.1"/>
    </source>
</evidence>
<protein>
    <submittedName>
        <fullName evidence="3">ERVV2 protein</fullName>
    </submittedName>
</protein>
<proteinExistence type="predicted"/>
<keyword evidence="2" id="KW-0812">Transmembrane</keyword>
<sequence length="123" mass="14320">ASQGGVCTVINGSCCSYINQDKRISTDIKNIWDQVKILHEVQKDDTSWGLEKLWSKLTSSLPNFAWIKQLFMFLLAIGLIVLLTRCLIQCTMRCCRQTVDDYATWKRNKLQHEVNTGEYFKRR</sequence>
<feature type="non-terminal residue" evidence="3">
    <location>
        <position position="1"/>
    </location>
</feature>
<dbReference type="EMBL" id="VWZC01005856">
    <property type="protein sequence ID" value="NXF62116.1"/>
    <property type="molecule type" value="Genomic_DNA"/>
</dbReference>
<dbReference type="AlphaFoldDB" id="A0A7K8V7P5"/>
<dbReference type="PANTHER" id="PTHR10424:SF73">
    <property type="entry name" value="ENDOGENOUS RETROVIRUS GROUP FC1 ENV POLYPROTEIN-RELATED"/>
    <property type="match status" value="1"/>
</dbReference>
<evidence type="ECO:0000256" key="1">
    <source>
        <dbReference type="ARBA" id="ARBA00023157"/>
    </source>
</evidence>
<dbReference type="PANTHER" id="PTHR10424">
    <property type="entry name" value="VIRAL ENVELOPE PROTEIN"/>
    <property type="match status" value="1"/>
</dbReference>
<evidence type="ECO:0000256" key="2">
    <source>
        <dbReference type="SAM" id="Phobius"/>
    </source>
</evidence>
<comment type="caution">
    <text evidence="3">The sequence shown here is derived from an EMBL/GenBank/DDBJ whole genome shotgun (WGS) entry which is preliminary data.</text>
</comment>
<keyword evidence="1" id="KW-1015">Disulfide bond</keyword>
<keyword evidence="2" id="KW-0472">Membrane</keyword>
<feature type="transmembrane region" description="Helical" evidence="2">
    <location>
        <begin position="66"/>
        <end position="88"/>
    </location>
</feature>
<dbReference type="InterPro" id="IPR018154">
    <property type="entry name" value="TLV/ENV_coat_polyprotein"/>
</dbReference>
<dbReference type="Proteomes" id="UP000542434">
    <property type="component" value="Unassembled WGS sequence"/>
</dbReference>
<accession>A0A7K8V7P5</accession>
<dbReference type="SUPFAM" id="SSF58069">
    <property type="entry name" value="Virus ectodomain"/>
    <property type="match status" value="1"/>
</dbReference>
<keyword evidence="2" id="KW-1133">Transmembrane helix</keyword>
<name>A0A7K8V7P5_9STRI</name>
<keyword evidence="4" id="KW-1185">Reference proteome</keyword>
<dbReference type="Gene3D" id="1.10.287.210">
    <property type="match status" value="1"/>
</dbReference>
<reference evidence="3 4" key="1">
    <citation type="submission" date="2019-09" db="EMBL/GenBank/DDBJ databases">
        <title>Bird 10,000 Genomes (B10K) Project - Family phase.</title>
        <authorList>
            <person name="Zhang G."/>
        </authorList>
    </citation>
    <scope>NUCLEOTIDE SEQUENCE [LARGE SCALE GENOMIC DNA]</scope>
    <source>
        <strain evidence="3">B10K-DU-001-07</strain>
        <tissue evidence="3">Muscle</tissue>
    </source>
</reference>
<organism evidence="3 4">
    <name type="scientific">Ciccaba nigrolineata</name>
    <dbReference type="NCBI Taxonomy" id="1118524"/>
    <lineage>
        <taxon>Eukaryota</taxon>
        <taxon>Metazoa</taxon>
        <taxon>Chordata</taxon>
        <taxon>Craniata</taxon>
        <taxon>Vertebrata</taxon>
        <taxon>Euteleostomi</taxon>
        <taxon>Archelosauria</taxon>
        <taxon>Archosauria</taxon>
        <taxon>Dinosauria</taxon>
        <taxon>Saurischia</taxon>
        <taxon>Theropoda</taxon>
        <taxon>Coelurosauria</taxon>
        <taxon>Aves</taxon>
        <taxon>Neognathae</taxon>
        <taxon>Neoaves</taxon>
        <taxon>Telluraves</taxon>
        <taxon>Strigiformes</taxon>
        <taxon>Strigidae</taxon>
        <taxon>Ciccaba</taxon>
    </lineage>
</organism>
<gene>
    <name evidence="3" type="primary">Ervv2</name>
    <name evidence="3" type="ORF">CICNIG_R15391</name>
</gene>
<evidence type="ECO:0000313" key="4">
    <source>
        <dbReference type="Proteomes" id="UP000542434"/>
    </source>
</evidence>